<dbReference type="Gene3D" id="3.20.20.10">
    <property type="entry name" value="Alanine racemase"/>
    <property type="match status" value="1"/>
</dbReference>
<organism evidence="5 6">
    <name type="scientific">Yaniella flava</name>
    <dbReference type="NCBI Taxonomy" id="287930"/>
    <lineage>
        <taxon>Bacteria</taxon>
        <taxon>Bacillati</taxon>
        <taxon>Actinomycetota</taxon>
        <taxon>Actinomycetes</taxon>
        <taxon>Micrococcales</taxon>
        <taxon>Micrococcaceae</taxon>
        <taxon>Yaniella</taxon>
    </lineage>
</organism>
<comment type="function">
    <text evidence="2">Pyridoxal 5'-phosphate (PLP)-binding protein, which is involved in PLP homeostasis.</text>
</comment>
<keyword evidence="6" id="KW-1185">Reference proteome</keyword>
<feature type="modified residue" description="N6-(pyridoxal phosphate)lysine" evidence="2">
    <location>
        <position position="49"/>
    </location>
</feature>
<evidence type="ECO:0000256" key="3">
    <source>
        <dbReference type="RuleBase" id="RU004514"/>
    </source>
</evidence>
<dbReference type="InterPro" id="IPR029066">
    <property type="entry name" value="PLP-binding_barrel"/>
</dbReference>
<sequence>MSTPENAPVVATTEIEFHKALDEVRERIAFAAERVGRDPQEIRLLPVSKTVPEERLRAAYAAGMIQLAENKVQEAESKAEAMADLNVHWAVIGPLQSNKTRAVAQFADEFQALDRIRIASRLDAHLKEYNRTLDVYVQVNASGEDTKSGLEPRQVEDFLEQLQEFDALNLRGLMTMAFHTDDETVVRENFSMLRDLRDDLRERRPELIGEGGLSMGMSNDYEIAIEEGATVIRVGTAIFGARDYSAK</sequence>
<dbReference type="NCBIfam" id="TIGR00044">
    <property type="entry name" value="YggS family pyridoxal phosphate-dependent enzyme"/>
    <property type="match status" value="1"/>
</dbReference>
<evidence type="ECO:0000259" key="4">
    <source>
        <dbReference type="Pfam" id="PF01168"/>
    </source>
</evidence>
<evidence type="ECO:0000313" key="6">
    <source>
        <dbReference type="Proteomes" id="UP001501461"/>
    </source>
</evidence>
<dbReference type="Proteomes" id="UP001501461">
    <property type="component" value="Unassembled WGS sequence"/>
</dbReference>
<dbReference type="CDD" id="cd00635">
    <property type="entry name" value="PLPDE_III_YBL036c_like"/>
    <property type="match status" value="1"/>
</dbReference>
<keyword evidence="1 2" id="KW-0663">Pyridoxal phosphate</keyword>
<dbReference type="PIRSF" id="PIRSF004848">
    <property type="entry name" value="YBL036c_PLPDEIII"/>
    <property type="match status" value="1"/>
</dbReference>
<reference evidence="6" key="1">
    <citation type="journal article" date="2019" name="Int. J. Syst. Evol. Microbiol.">
        <title>The Global Catalogue of Microorganisms (GCM) 10K type strain sequencing project: providing services to taxonomists for standard genome sequencing and annotation.</title>
        <authorList>
            <consortium name="The Broad Institute Genomics Platform"/>
            <consortium name="The Broad Institute Genome Sequencing Center for Infectious Disease"/>
            <person name="Wu L."/>
            <person name="Ma J."/>
        </authorList>
    </citation>
    <scope>NUCLEOTIDE SEQUENCE [LARGE SCALE GENOMIC DNA]</scope>
    <source>
        <strain evidence="6">JCM 13595</strain>
    </source>
</reference>
<accession>A0ABP5FMH4</accession>
<evidence type="ECO:0000256" key="2">
    <source>
        <dbReference type="HAMAP-Rule" id="MF_02087"/>
    </source>
</evidence>
<dbReference type="EMBL" id="BAAAMN010000007">
    <property type="protein sequence ID" value="GAA2027474.1"/>
    <property type="molecule type" value="Genomic_DNA"/>
</dbReference>
<comment type="caution">
    <text evidence="5">The sequence shown here is derived from an EMBL/GenBank/DDBJ whole genome shotgun (WGS) entry which is preliminary data.</text>
</comment>
<dbReference type="RefSeq" id="WP_343955933.1">
    <property type="nucleotide sequence ID" value="NZ_BAAAMN010000007.1"/>
</dbReference>
<dbReference type="Pfam" id="PF01168">
    <property type="entry name" value="Ala_racemase_N"/>
    <property type="match status" value="1"/>
</dbReference>
<protein>
    <recommendedName>
        <fullName evidence="2">Pyridoxal phosphate homeostasis protein</fullName>
        <shortName evidence="2">PLP homeostasis protein</shortName>
    </recommendedName>
</protein>
<dbReference type="PANTHER" id="PTHR10146:SF14">
    <property type="entry name" value="PYRIDOXAL PHOSPHATE HOMEOSTASIS PROTEIN"/>
    <property type="match status" value="1"/>
</dbReference>
<dbReference type="SUPFAM" id="SSF51419">
    <property type="entry name" value="PLP-binding barrel"/>
    <property type="match status" value="1"/>
</dbReference>
<feature type="domain" description="Alanine racemase N-terminal" evidence="4">
    <location>
        <begin position="21"/>
        <end position="242"/>
    </location>
</feature>
<evidence type="ECO:0000256" key="1">
    <source>
        <dbReference type="ARBA" id="ARBA00022898"/>
    </source>
</evidence>
<dbReference type="PANTHER" id="PTHR10146">
    <property type="entry name" value="PROLINE SYNTHETASE CO-TRANSCRIBED BACTERIAL HOMOLOG PROTEIN"/>
    <property type="match status" value="1"/>
</dbReference>
<evidence type="ECO:0000313" key="5">
    <source>
        <dbReference type="EMBL" id="GAA2027474.1"/>
    </source>
</evidence>
<dbReference type="InterPro" id="IPR001608">
    <property type="entry name" value="Ala_racemase_N"/>
</dbReference>
<dbReference type="HAMAP" id="MF_02087">
    <property type="entry name" value="PLP_homeostasis"/>
    <property type="match status" value="1"/>
</dbReference>
<gene>
    <name evidence="5" type="ORF">GCM10009720_04030</name>
</gene>
<name>A0ABP5FMH4_9MICC</name>
<comment type="similarity">
    <text evidence="2 3">Belongs to the pyridoxal phosphate-binding protein YggS/PROSC family.</text>
</comment>
<dbReference type="InterPro" id="IPR011078">
    <property type="entry name" value="PyrdxlP_homeostasis"/>
</dbReference>
<proteinExistence type="inferred from homology"/>